<dbReference type="Pfam" id="PF10512">
    <property type="entry name" value="Borealin"/>
    <property type="match status" value="1"/>
</dbReference>
<dbReference type="GO" id="GO:0051301">
    <property type="term" value="P:cell division"/>
    <property type="evidence" value="ECO:0007669"/>
    <property type="project" value="UniProtKB-KW"/>
</dbReference>
<protein>
    <submittedName>
        <fullName evidence="14">Borealin-2</fullName>
    </submittedName>
</protein>
<dbReference type="OrthoDB" id="6360905at2759"/>
<comment type="similarity">
    <text evidence="3">Belongs to the borealin family.</text>
</comment>
<keyword evidence="9" id="KW-0137">Centromere</keyword>
<dbReference type="KEGG" id="amj:102571475"/>
<evidence type="ECO:0000256" key="9">
    <source>
        <dbReference type="ARBA" id="ARBA00023328"/>
    </source>
</evidence>
<evidence type="ECO:0000256" key="8">
    <source>
        <dbReference type="ARBA" id="ARBA00023306"/>
    </source>
</evidence>
<organism evidence="14 15">
    <name type="scientific">Alligator mississippiensis</name>
    <name type="common">American alligator</name>
    <dbReference type="NCBI Taxonomy" id="8496"/>
    <lineage>
        <taxon>Eukaryota</taxon>
        <taxon>Metazoa</taxon>
        <taxon>Chordata</taxon>
        <taxon>Craniata</taxon>
        <taxon>Vertebrata</taxon>
        <taxon>Euteleostomi</taxon>
        <taxon>Archelosauria</taxon>
        <taxon>Archosauria</taxon>
        <taxon>Crocodylia</taxon>
        <taxon>Alligatoridae</taxon>
        <taxon>Alligatorinae</taxon>
        <taxon>Alligator</taxon>
    </lineage>
</organism>
<dbReference type="InterPro" id="IPR018851">
    <property type="entry name" value="Borealin_N"/>
</dbReference>
<evidence type="ECO:0000259" key="13">
    <source>
        <dbReference type="Pfam" id="PF10512"/>
    </source>
</evidence>
<dbReference type="GO" id="GO:0000070">
    <property type="term" value="P:mitotic sister chromatid segregation"/>
    <property type="evidence" value="ECO:0007669"/>
    <property type="project" value="TreeGrafter"/>
</dbReference>
<keyword evidence="5" id="KW-0132">Cell division</keyword>
<evidence type="ECO:0000256" key="7">
    <source>
        <dbReference type="ARBA" id="ARBA00023242"/>
    </source>
</evidence>
<feature type="region of interest" description="Disordered" evidence="11">
    <location>
        <begin position="1"/>
        <end position="21"/>
    </location>
</feature>
<accession>A0A151MS16</accession>
<evidence type="ECO:0000259" key="12">
    <source>
        <dbReference type="Pfam" id="PF10444"/>
    </source>
</evidence>
<dbReference type="GO" id="GO:0005634">
    <property type="term" value="C:nucleus"/>
    <property type="evidence" value="ECO:0007669"/>
    <property type="project" value="UniProtKB-SubCell"/>
</dbReference>
<dbReference type="Gene3D" id="6.10.250.1900">
    <property type="match status" value="1"/>
</dbReference>
<evidence type="ECO:0000256" key="5">
    <source>
        <dbReference type="ARBA" id="ARBA00022618"/>
    </source>
</evidence>
<dbReference type="GO" id="GO:0000775">
    <property type="term" value="C:chromosome, centromeric region"/>
    <property type="evidence" value="ECO:0007669"/>
    <property type="project" value="UniProtKB-SubCell"/>
</dbReference>
<dbReference type="InterPro" id="IPR018867">
    <property type="entry name" value="Cell_div_borealin"/>
</dbReference>
<comment type="caution">
    <text evidence="14">The sequence shown here is derived from an EMBL/GenBank/DDBJ whole genome shotgun (WGS) entry which is preliminary data.</text>
</comment>
<dbReference type="EMBL" id="AKHW03005226">
    <property type="protein sequence ID" value="KYO27263.1"/>
    <property type="molecule type" value="Genomic_DNA"/>
</dbReference>
<evidence type="ECO:0000313" key="14">
    <source>
        <dbReference type="EMBL" id="KYO27263.1"/>
    </source>
</evidence>
<feature type="domain" description="Borealin N-terminal" evidence="12">
    <location>
        <begin position="30"/>
        <end position="82"/>
    </location>
</feature>
<feature type="region of interest" description="Disordered" evidence="11">
    <location>
        <begin position="134"/>
        <end position="163"/>
    </location>
</feature>
<feature type="domain" description="Borealin C-terminal" evidence="13">
    <location>
        <begin position="182"/>
        <end position="277"/>
    </location>
</feature>
<dbReference type="Proteomes" id="UP000050525">
    <property type="component" value="Unassembled WGS sequence"/>
</dbReference>
<dbReference type="GeneID" id="102571475"/>
<dbReference type="GO" id="GO:0051233">
    <property type="term" value="C:spindle midzone"/>
    <property type="evidence" value="ECO:0007669"/>
    <property type="project" value="TreeGrafter"/>
</dbReference>
<dbReference type="GO" id="GO:0032133">
    <property type="term" value="C:chromosome passenger complex"/>
    <property type="evidence" value="ECO:0007669"/>
    <property type="project" value="TreeGrafter"/>
</dbReference>
<evidence type="ECO:0000256" key="10">
    <source>
        <dbReference type="SAM" id="Coils"/>
    </source>
</evidence>
<evidence type="ECO:0000256" key="2">
    <source>
        <dbReference type="ARBA" id="ARBA00004584"/>
    </source>
</evidence>
<feature type="compositionally biased region" description="Polar residues" evidence="11">
    <location>
        <begin position="143"/>
        <end position="163"/>
    </location>
</feature>
<dbReference type="PANTHER" id="PTHR16040">
    <property type="entry name" value="AUSTRALIN, ISOFORM A-RELATED"/>
    <property type="match status" value="1"/>
</dbReference>
<keyword evidence="10" id="KW-0175">Coiled coil</keyword>
<keyword evidence="4" id="KW-0158">Chromosome</keyword>
<reference evidence="14 15" key="1">
    <citation type="journal article" date="2012" name="Genome Biol.">
        <title>Sequencing three crocodilian genomes to illuminate the evolution of archosaurs and amniotes.</title>
        <authorList>
            <person name="St John J.A."/>
            <person name="Braun E.L."/>
            <person name="Isberg S.R."/>
            <person name="Miles L.G."/>
            <person name="Chong A.Y."/>
            <person name="Gongora J."/>
            <person name="Dalzell P."/>
            <person name="Moran C."/>
            <person name="Bed'hom B."/>
            <person name="Abzhanov A."/>
            <person name="Burgess S.C."/>
            <person name="Cooksey A.M."/>
            <person name="Castoe T.A."/>
            <person name="Crawford N.G."/>
            <person name="Densmore L.D."/>
            <person name="Drew J.C."/>
            <person name="Edwards S.V."/>
            <person name="Faircloth B.C."/>
            <person name="Fujita M.K."/>
            <person name="Greenwold M.J."/>
            <person name="Hoffmann F.G."/>
            <person name="Howard J.M."/>
            <person name="Iguchi T."/>
            <person name="Janes D.E."/>
            <person name="Khan S.Y."/>
            <person name="Kohno S."/>
            <person name="de Koning A.J."/>
            <person name="Lance S.L."/>
            <person name="McCarthy F.M."/>
            <person name="McCormack J.E."/>
            <person name="Merchant M.E."/>
            <person name="Peterson D.G."/>
            <person name="Pollock D.D."/>
            <person name="Pourmand N."/>
            <person name="Raney B.J."/>
            <person name="Roessler K.A."/>
            <person name="Sanford J.R."/>
            <person name="Sawyer R.H."/>
            <person name="Schmidt C.J."/>
            <person name="Triplett E.W."/>
            <person name="Tuberville T.D."/>
            <person name="Venegas-Anaya M."/>
            <person name="Howard J.T."/>
            <person name="Jarvis E.D."/>
            <person name="Guillette L.J.Jr."/>
            <person name="Glenn T.C."/>
            <person name="Green R.E."/>
            <person name="Ray D.A."/>
        </authorList>
    </citation>
    <scope>NUCLEOTIDE SEQUENCE [LARGE SCALE GENOMIC DNA]</scope>
    <source>
        <strain evidence="14">KSC_2009_1</strain>
    </source>
</reference>
<evidence type="ECO:0000256" key="3">
    <source>
        <dbReference type="ARBA" id="ARBA00009914"/>
    </source>
</evidence>
<keyword evidence="15" id="KW-1185">Reference proteome</keyword>
<dbReference type="InterPro" id="IPR046466">
    <property type="entry name" value="Borealin_C"/>
</dbReference>
<comment type="subcellular location">
    <subcellularLocation>
        <location evidence="2">Chromosome</location>
        <location evidence="2">Centromere</location>
    </subcellularLocation>
    <subcellularLocation>
        <location evidence="1">Nucleus</location>
    </subcellularLocation>
</comment>
<evidence type="ECO:0000256" key="4">
    <source>
        <dbReference type="ARBA" id="ARBA00022454"/>
    </source>
</evidence>
<evidence type="ECO:0000256" key="11">
    <source>
        <dbReference type="SAM" id="MobiDB-lite"/>
    </source>
</evidence>
<evidence type="ECO:0000313" key="15">
    <source>
        <dbReference type="Proteomes" id="UP000050525"/>
    </source>
</evidence>
<evidence type="ECO:0000256" key="1">
    <source>
        <dbReference type="ARBA" id="ARBA00004123"/>
    </source>
</evidence>
<gene>
    <name evidence="14" type="primary">CDCA9</name>
    <name evidence="14" type="ORF">Y1Q_0021203</name>
</gene>
<dbReference type="eggNOG" id="ENOG502S23P">
    <property type="taxonomic scope" value="Eukaryota"/>
</dbReference>
<dbReference type="Gene3D" id="6.10.140.560">
    <property type="match status" value="1"/>
</dbReference>
<evidence type="ECO:0000256" key="6">
    <source>
        <dbReference type="ARBA" id="ARBA00022776"/>
    </source>
</evidence>
<keyword evidence="8" id="KW-0131">Cell cycle</keyword>
<sequence length="284" mass="31088">MPPRKRSRDSGVEAGRGAPSQALKNQRIGLFLRGLQQQAKENIQEMKKELDSLMEAAEKAFKVELLKIPVAIRKMKKKDLLNLQGKEEPAAAAAVVGNDCLVEDLPRSKVVRTGSRKVKVTTIVEYEDEKKVSTKMPQKASKTKSLVTVSGLSRKQNNSLPRSMCSTSNMRHAVKALTSDATPRNYRTNARVARSSGLPQTAHLRTAPSSGKVHGMLLRSNSVPRKKAVPFVNIPLSDGQTLSTAGEDLRNINVELLNDDTVQHIHNLVSQLTILCGKATVKPS</sequence>
<keyword evidence="7" id="KW-0539">Nucleus</keyword>
<dbReference type="PANTHER" id="PTHR16040:SF5">
    <property type="entry name" value="BOREALIN-2-RELATED"/>
    <property type="match status" value="1"/>
</dbReference>
<name>A0A151MS16_ALLMI</name>
<dbReference type="Pfam" id="PF10444">
    <property type="entry name" value="Nbl1_Borealin_N"/>
    <property type="match status" value="1"/>
</dbReference>
<keyword evidence="6" id="KW-0498">Mitosis</keyword>
<dbReference type="AlphaFoldDB" id="A0A151MS16"/>
<proteinExistence type="inferred from homology"/>
<feature type="coiled-coil region" evidence="10">
    <location>
        <begin position="36"/>
        <end position="63"/>
    </location>
</feature>